<dbReference type="InterPro" id="IPR001680">
    <property type="entry name" value="WD40_rpt"/>
</dbReference>
<evidence type="ECO:0000313" key="10">
    <source>
        <dbReference type="EMBL" id="KAG0293685.1"/>
    </source>
</evidence>
<feature type="region of interest" description="Disordered" evidence="9">
    <location>
        <begin position="49"/>
        <end position="134"/>
    </location>
</feature>
<evidence type="ECO:0000256" key="4">
    <source>
        <dbReference type="ARBA" id="ARBA00022737"/>
    </source>
</evidence>
<feature type="region of interest" description="Disordered" evidence="9">
    <location>
        <begin position="1"/>
        <end position="24"/>
    </location>
</feature>
<sequence length="619" mass="70025">MPVHHDSDNESDTHSQDMHGLTEYEKMRLENIRRNQEAMRMFNLPEAVSAVGSSRADRNKRPAPTPGLKKEKRVKHTEVLPRRTSNRLANLAPENAPSRKTIEPVVDPDQIKRTRRNGTLSLKETSNGHGDDDKFSQLMEELATYVPDKARVKDVEDLSDNESEAPVKEEPEADEKIFKKEVKKEVKDEIKKEEEDDAPKIKKEETDDKDSKVGIRKYFSRSSAAKVTTPVTKVSETKTRTGSAAKDTTKASLPKSEDIDNKSLPSSSSRGPSLRRQVQALKIRGPWPTVKVCQGRIYCMAIHENRDKILVCGGDVDGNLGFWDLDESQADDYEPEPEEEPNIYNYKAHSRTLSSMQYSPTEPNKLFSTSYDGSVRYLDLVQQKFLESYVVAPDASDHLGSVSITSSGQQLWFADVDGGVTLKDIRTPKDEMVYRKILHEKKVGCVNVNPKYDNLIVTSSLDRTMKIWDIRTFGQYKDDEAIVEMGSFDHRLSVTSAMWSPDGASIASTSYDDNVRIFNNFEPSLPDFKEIPEPARIPHNNQSGRWVTMLRAVWSHQFNWFSIGNMNKSVDIYSRGTGVLMANLNDRRNLTTVPAVNAWHPNRVLLASGMANGKMVIWR</sequence>
<dbReference type="InterPro" id="IPR019775">
    <property type="entry name" value="WD40_repeat_CS"/>
</dbReference>
<dbReference type="SUPFAM" id="SSF50978">
    <property type="entry name" value="WD40 repeat-like"/>
    <property type="match status" value="1"/>
</dbReference>
<protein>
    <recommendedName>
        <fullName evidence="2 8">DNA damage-binding protein CMR1</fullName>
    </recommendedName>
</protein>
<dbReference type="InterPro" id="IPR015943">
    <property type="entry name" value="WD40/YVTN_repeat-like_dom_sf"/>
</dbReference>
<dbReference type="PROSITE" id="PS00678">
    <property type="entry name" value="WD_REPEATS_1"/>
    <property type="match status" value="1"/>
</dbReference>
<comment type="function">
    <text evidence="8">DNA-binding protein that binds to both single- and double-stranded DNA. Binds preferentially to UV-damaged DNA. May be involved in DNA-metabolic processes.</text>
</comment>
<reference evidence="10 11" key="1">
    <citation type="journal article" date="2020" name="Fungal Divers.">
        <title>Resolving the Mortierellaceae phylogeny through synthesis of multi-gene phylogenetics and phylogenomics.</title>
        <authorList>
            <person name="Vandepol N."/>
            <person name="Liber J."/>
            <person name="Desiro A."/>
            <person name="Na H."/>
            <person name="Kennedy M."/>
            <person name="Barry K."/>
            <person name="Grigoriev I.V."/>
            <person name="Miller A.N."/>
            <person name="O'Donnell K."/>
            <person name="Stajich J.E."/>
            <person name="Bonito G."/>
        </authorList>
    </citation>
    <scope>NUCLEOTIDE SEQUENCE [LARGE SCALE GENOMIC DNA]</scope>
    <source>
        <strain evidence="10 11">AD045</strain>
    </source>
</reference>
<dbReference type="PANTHER" id="PTHR14773:SF0">
    <property type="entry name" value="WD REPEAT-CONTAINING PROTEIN 76"/>
    <property type="match status" value="1"/>
</dbReference>
<evidence type="ECO:0000313" key="11">
    <source>
        <dbReference type="Proteomes" id="UP001194696"/>
    </source>
</evidence>
<dbReference type="SMART" id="SM00320">
    <property type="entry name" value="WD40"/>
    <property type="match status" value="5"/>
</dbReference>
<keyword evidence="3 7" id="KW-0853">WD repeat</keyword>
<feature type="compositionally biased region" description="Basic and acidic residues" evidence="9">
    <location>
        <begin position="165"/>
        <end position="209"/>
    </location>
</feature>
<name>A0ABQ7K9J1_9FUNG</name>
<feature type="repeat" description="WD" evidence="7">
    <location>
        <begin position="439"/>
        <end position="472"/>
    </location>
</feature>
<evidence type="ECO:0000256" key="5">
    <source>
        <dbReference type="ARBA" id="ARBA00022763"/>
    </source>
</evidence>
<comment type="caution">
    <text evidence="10">The sequence shown here is derived from an EMBL/GenBank/DDBJ whole genome shotgun (WGS) entry which is preliminary data.</text>
</comment>
<evidence type="ECO:0000256" key="2">
    <source>
        <dbReference type="ARBA" id="ARBA00021132"/>
    </source>
</evidence>
<dbReference type="InterPro" id="IPR050853">
    <property type="entry name" value="WD_repeat_DNA-damage-binding"/>
</dbReference>
<keyword evidence="6 8" id="KW-0238">DNA-binding</keyword>
<proteinExistence type="inferred from homology"/>
<evidence type="ECO:0000256" key="9">
    <source>
        <dbReference type="SAM" id="MobiDB-lite"/>
    </source>
</evidence>
<evidence type="ECO:0000256" key="6">
    <source>
        <dbReference type="ARBA" id="ARBA00023125"/>
    </source>
</evidence>
<keyword evidence="4" id="KW-0677">Repeat</keyword>
<feature type="region of interest" description="Disordered" evidence="9">
    <location>
        <begin position="152"/>
        <end position="209"/>
    </location>
</feature>
<evidence type="ECO:0000256" key="1">
    <source>
        <dbReference type="ARBA" id="ARBA00005434"/>
    </source>
</evidence>
<feature type="compositionally biased region" description="Polar residues" evidence="9">
    <location>
        <begin position="117"/>
        <end position="128"/>
    </location>
</feature>
<dbReference type="Proteomes" id="UP001194696">
    <property type="component" value="Unassembled WGS sequence"/>
</dbReference>
<feature type="repeat" description="WD" evidence="7">
    <location>
        <begin position="487"/>
        <end position="519"/>
    </location>
</feature>
<feature type="region of interest" description="Disordered" evidence="9">
    <location>
        <begin position="226"/>
        <end position="275"/>
    </location>
</feature>
<feature type="compositionally biased region" description="Low complexity" evidence="9">
    <location>
        <begin position="263"/>
        <end position="275"/>
    </location>
</feature>
<dbReference type="InterPro" id="IPR036322">
    <property type="entry name" value="WD40_repeat_dom_sf"/>
</dbReference>
<evidence type="ECO:0000256" key="7">
    <source>
        <dbReference type="PROSITE-ProRule" id="PRU00221"/>
    </source>
</evidence>
<gene>
    <name evidence="10" type="ORF">BGZ96_002476</name>
</gene>
<dbReference type="PROSITE" id="PS50082">
    <property type="entry name" value="WD_REPEATS_2"/>
    <property type="match status" value="3"/>
</dbReference>
<comment type="similarity">
    <text evidence="1 8">Belongs to the WD repeat DDB2/WDR76 family.</text>
</comment>
<dbReference type="EMBL" id="JAAAIM010000147">
    <property type="protein sequence ID" value="KAG0293685.1"/>
    <property type="molecule type" value="Genomic_DNA"/>
</dbReference>
<dbReference type="Gene3D" id="2.130.10.10">
    <property type="entry name" value="YVTN repeat-like/Quinoprotein amine dehydrogenase"/>
    <property type="match status" value="1"/>
</dbReference>
<dbReference type="PROSITE" id="PS50294">
    <property type="entry name" value="WD_REPEATS_REGION"/>
    <property type="match status" value="1"/>
</dbReference>
<evidence type="ECO:0000256" key="8">
    <source>
        <dbReference type="RuleBase" id="RU365004"/>
    </source>
</evidence>
<dbReference type="PANTHER" id="PTHR14773">
    <property type="entry name" value="WD REPEAT-CONTAINING PROTEIN 76"/>
    <property type="match status" value="1"/>
</dbReference>
<keyword evidence="5 8" id="KW-0227">DNA damage</keyword>
<dbReference type="Pfam" id="PF00400">
    <property type="entry name" value="WD40"/>
    <property type="match status" value="3"/>
</dbReference>
<feature type="repeat" description="WD" evidence="7">
    <location>
        <begin position="346"/>
        <end position="388"/>
    </location>
</feature>
<organism evidence="10 11">
    <name type="scientific">Linnemannia gamsii</name>
    <dbReference type="NCBI Taxonomy" id="64522"/>
    <lineage>
        <taxon>Eukaryota</taxon>
        <taxon>Fungi</taxon>
        <taxon>Fungi incertae sedis</taxon>
        <taxon>Mucoromycota</taxon>
        <taxon>Mortierellomycotina</taxon>
        <taxon>Mortierellomycetes</taxon>
        <taxon>Mortierellales</taxon>
        <taxon>Mortierellaceae</taxon>
        <taxon>Linnemannia</taxon>
    </lineage>
</organism>
<accession>A0ABQ7K9J1</accession>
<evidence type="ECO:0000256" key="3">
    <source>
        <dbReference type="ARBA" id="ARBA00022574"/>
    </source>
</evidence>
<keyword evidence="11" id="KW-1185">Reference proteome</keyword>